<dbReference type="RefSeq" id="XP_052945982.1">
    <property type="nucleotide sequence ID" value="XM_053093140.1"/>
</dbReference>
<accession>A0AA38H8I0</accession>
<dbReference type="Proteomes" id="UP001164286">
    <property type="component" value="Unassembled WGS sequence"/>
</dbReference>
<name>A0AA38H8I0_9TREE</name>
<evidence type="ECO:0000313" key="2">
    <source>
        <dbReference type="EMBL" id="KAI9636205.1"/>
    </source>
</evidence>
<keyword evidence="3" id="KW-1185">Reference proteome</keyword>
<feature type="region of interest" description="Disordered" evidence="1">
    <location>
        <begin position="345"/>
        <end position="376"/>
    </location>
</feature>
<gene>
    <name evidence="2" type="ORF">MKK02DRAFT_44909</name>
</gene>
<reference evidence="2" key="1">
    <citation type="journal article" date="2022" name="G3 (Bethesda)">
        <title>High quality genome of the basidiomycete yeast Dioszegia hungarica PDD-24b-2 isolated from cloud water.</title>
        <authorList>
            <person name="Jarrige D."/>
            <person name="Haridas S."/>
            <person name="Bleykasten-Grosshans C."/>
            <person name="Joly M."/>
            <person name="Nadalig T."/>
            <person name="Sancelme M."/>
            <person name="Vuilleumier S."/>
            <person name="Grigoriev I.V."/>
            <person name="Amato P."/>
            <person name="Bringel F."/>
        </authorList>
    </citation>
    <scope>NUCLEOTIDE SEQUENCE</scope>
    <source>
        <strain evidence="2">PDD-24b-2</strain>
    </source>
</reference>
<feature type="compositionally biased region" description="Low complexity" evidence="1">
    <location>
        <begin position="287"/>
        <end position="310"/>
    </location>
</feature>
<evidence type="ECO:0000256" key="1">
    <source>
        <dbReference type="SAM" id="MobiDB-lite"/>
    </source>
</evidence>
<feature type="compositionally biased region" description="Polar residues" evidence="1">
    <location>
        <begin position="206"/>
        <end position="221"/>
    </location>
</feature>
<evidence type="ECO:0000313" key="3">
    <source>
        <dbReference type="Proteomes" id="UP001164286"/>
    </source>
</evidence>
<comment type="caution">
    <text evidence="2">The sequence shown here is derived from an EMBL/GenBank/DDBJ whole genome shotgun (WGS) entry which is preliminary data.</text>
</comment>
<sequence length="376" mass="40276">MPAPSTQMRHTTEFLAPAQSKQILPSTHHPRPHLSSHLQPCISAGKSLLDKVFAYWAYCATVCESLEQLDGHVADHIEAEPPVQLRGVKRRRIDQGVWVKVAGKGQEQAASQPIAYEPISDELPTQASQSQLGDTSITTDTTYPIPSFQSIRQPLSFPSPQRLSPSQKGSTDRNSQDSNTSAMDEEIIQSQLSEGIDLSPEIRRNPQFSSSGGPSPRQRASGSKRRSISPFIAPTQAQQTQARSTQISNSQDGSMPPPTQAPDRSVRTQKTPDVMVEIGRGPTSQESRISNPSPLSSSASSTGSKSVASPRESVVRRTPTNRPLMFGSAFDSPKAVQVVATEVADKEKSGSAKKGPRLSVGFTFGGQLGDGAGPGS</sequence>
<proteinExistence type="predicted"/>
<dbReference type="GeneID" id="77732345"/>
<feature type="compositionally biased region" description="Gly residues" evidence="1">
    <location>
        <begin position="363"/>
        <end position="376"/>
    </location>
</feature>
<feature type="compositionally biased region" description="Polar residues" evidence="1">
    <location>
        <begin position="176"/>
        <end position="193"/>
    </location>
</feature>
<feature type="compositionally biased region" description="Polar residues" evidence="1">
    <location>
        <begin position="125"/>
        <end position="169"/>
    </location>
</feature>
<feature type="compositionally biased region" description="Low complexity" evidence="1">
    <location>
        <begin position="233"/>
        <end position="246"/>
    </location>
</feature>
<dbReference type="EMBL" id="JAKWFO010000005">
    <property type="protein sequence ID" value="KAI9636205.1"/>
    <property type="molecule type" value="Genomic_DNA"/>
</dbReference>
<dbReference type="AlphaFoldDB" id="A0AA38H8I0"/>
<protein>
    <submittedName>
        <fullName evidence="2">Uncharacterized protein</fullName>
    </submittedName>
</protein>
<organism evidence="2 3">
    <name type="scientific">Dioszegia hungarica</name>
    <dbReference type="NCBI Taxonomy" id="4972"/>
    <lineage>
        <taxon>Eukaryota</taxon>
        <taxon>Fungi</taxon>
        <taxon>Dikarya</taxon>
        <taxon>Basidiomycota</taxon>
        <taxon>Agaricomycotina</taxon>
        <taxon>Tremellomycetes</taxon>
        <taxon>Tremellales</taxon>
        <taxon>Bulleribasidiaceae</taxon>
        <taxon>Dioszegia</taxon>
    </lineage>
</organism>
<feature type="region of interest" description="Disordered" evidence="1">
    <location>
        <begin position="125"/>
        <end position="328"/>
    </location>
</feature>